<reference evidence="2" key="1">
    <citation type="submission" date="2022-05" db="EMBL/GenBank/DDBJ databases">
        <authorList>
            <person name="Oliphant S.A."/>
            <person name="Watson-Haigh N.S."/>
            <person name="Sumby K.M."/>
            <person name="Gardner J.M."/>
            <person name="Jiranek V."/>
        </authorList>
    </citation>
    <scope>NUCLEOTIDE SEQUENCE</scope>
    <source>
        <strain evidence="2">KI4_B1</strain>
        <plasmid evidence="2">p1unnamed</plasmid>
    </source>
</reference>
<evidence type="ECO:0000256" key="1">
    <source>
        <dbReference type="SAM" id="MobiDB-lite"/>
    </source>
</evidence>
<keyword evidence="2" id="KW-0614">Plasmid</keyword>
<evidence type="ECO:0000313" key="3">
    <source>
        <dbReference type="Proteomes" id="UP001055911"/>
    </source>
</evidence>
<name>A0A9Q9E3N9_9LACO</name>
<dbReference type="RefSeq" id="WP_252767538.1">
    <property type="nucleotide sequence ID" value="NZ_CP097120.1"/>
</dbReference>
<proteinExistence type="predicted"/>
<dbReference type="EMBL" id="CP097120">
    <property type="protein sequence ID" value="USS89992.1"/>
    <property type="molecule type" value="Genomic_DNA"/>
</dbReference>
<geneLocation type="plasmid" evidence="2 3">
    <name>p1unnamed</name>
</geneLocation>
<organism evidence="2 3">
    <name type="scientific">Fructilactobacillus cliffordii</name>
    <dbReference type="NCBI Taxonomy" id="2940299"/>
    <lineage>
        <taxon>Bacteria</taxon>
        <taxon>Bacillati</taxon>
        <taxon>Bacillota</taxon>
        <taxon>Bacilli</taxon>
        <taxon>Lactobacillales</taxon>
        <taxon>Lactobacillaceae</taxon>
        <taxon>Fructilactobacillus</taxon>
    </lineage>
</organism>
<sequence length="180" mass="20398">MDQNKYNDLVRQTNNEIYDLKKSKINTEKKYNEKVRDNDEKTKHAIAANSDPQQEANQKFNEITNQVMQNFYSFTPKNYASRKEQVKNKLTPELYKTLYPTSKTSNSSGGITSEFESVELFSNASPGTLKSGLAVVNYRVKAPGNHFQEHTHLWKIDYDSTNNVITGFKDLGSTSGIGGN</sequence>
<gene>
    <name evidence="2" type="ORF">M3M40_07145</name>
</gene>
<dbReference type="AlphaFoldDB" id="A0A9Q9E3N9"/>
<protein>
    <submittedName>
        <fullName evidence="2">Uncharacterized protein</fullName>
    </submittedName>
</protein>
<keyword evidence="3" id="KW-1185">Reference proteome</keyword>
<feature type="region of interest" description="Disordered" evidence="1">
    <location>
        <begin position="29"/>
        <end position="56"/>
    </location>
</feature>
<dbReference type="Proteomes" id="UP001055911">
    <property type="component" value="Plasmid p1unnamed"/>
</dbReference>
<feature type="compositionally biased region" description="Basic and acidic residues" evidence="1">
    <location>
        <begin position="29"/>
        <end position="43"/>
    </location>
</feature>
<accession>A0A9Q9E3N9</accession>
<evidence type="ECO:0000313" key="2">
    <source>
        <dbReference type="EMBL" id="USS89992.1"/>
    </source>
</evidence>